<dbReference type="Proteomes" id="UP000092993">
    <property type="component" value="Unassembled WGS sequence"/>
</dbReference>
<gene>
    <name evidence="2" type="ORF">A0H81_14355</name>
</gene>
<dbReference type="OrthoDB" id="3366352at2759"/>
<accession>A0A1C7LME4</accession>
<protein>
    <submittedName>
        <fullName evidence="2">Uncharacterized protein</fullName>
    </submittedName>
</protein>
<feature type="compositionally biased region" description="Low complexity" evidence="1">
    <location>
        <begin position="7"/>
        <end position="28"/>
    </location>
</feature>
<feature type="region of interest" description="Disordered" evidence="1">
    <location>
        <begin position="285"/>
        <end position="314"/>
    </location>
</feature>
<sequence>MSPVDNSSTPISTSTSSPHIRISGCAASSARTSPSRSLALRRAMHALAFVPRPFPPPNLADVPLEYIIDQLRRLAPHYWSKPESSDCTIIVPLAIDRTQITSGHHVPGSPDFLRLSSMMSSESVGQGKPSKPALRSAPRMVMKLHMDYLCAHSSLLRGLLGGASPFDLISASNSSHLSNPSRPTSPSCTVPRTAPVPALHIPCLLPSSTPTHPNIYLPVPDPTSIRLLVHYIYFGSTSFIEDALDRGELAWEGVVRNVEYLGMGADIKVFLGRWYARWRHRRSSEDYGSDYSESDSEQESDDGRDTADESTSATLLDDDEDRMCIVGDEDDPALAKVKACARAPPRGRNTQPRRLGHSSSDPGFSHRIPTSYIPQIPKCFVLYRTDGRTDSDILPDCFK</sequence>
<feature type="region of interest" description="Disordered" evidence="1">
    <location>
        <begin position="1"/>
        <end position="28"/>
    </location>
</feature>
<evidence type="ECO:0000313" key="2">
    <source>
        <dbReference type="EMBL" id="OBZ65780.1"/>
    </source>
</evidence>
<keyword evidence="3" id="KW-1185">Reference proteome</keyword>
<organism evidence="2 3">
    <name type="scientific">Grifola frondosa</name>
    <name type="common">Maitake</name>
    <name type="synonym">Polyporus frondosus</name>
    <dbReference type="NCBI Taxonomy" id="5627"/>
    <lineage>
        <taxon>Eukaryota</taxon>
        <taxon>Fungi</taxon>
        <taxon>Dikarya</taxon>
        <taxon>Basidiomycota</taxon>
        <taxon>Agaricomycotina</taxon>
        <taxon>Agaricomycetes</taxon>
        <taxon>Polyporales</taxon>
        <taxon>Grifolaceae</taxon>
        <taxon>Grifola</taxon>
    </lineage>
</organism>
<dbReference type="EMBL" id="LUGG01000041">
    <property type="protein sequence ID" value="OBZ65780.1"/>
    <property type="molecule type" value="Genomic_DNA"/>
</dbReference>
<dbReference type="OMA" id="LAPHYWS"/>
<evidence type="ECO:0000313" key="3">
    <source>
        <dbReference type="Proteomes" id="UP000092993"/>
    </source>
</evidence>
<reference evidence="2 3" key="1">
    <citation type="submission" date="2016-03" db="EMBL/GenBank/DDBJ databases">
        <title>Whole genome sequencing of Grifola frondosa 9006-11.</title>
        <authorList>
            <person name="Min B."/>
            <person name="Park H."/>
            <person name="Kim J.-G."/>
            <person name="Cho H."/>
            <person name="Oh Y.-L."/>
            <person name="Kong W.-S."/>
            <person name="Choi I.-G."/>
        </authorList>
    </citation>
    <scope>NUCLEOTIDE SEQUENCE [LARGE SCALE GENOMIC DNA]</scope>
    <source>
        <strain evidence="2 3">9006-11</strain>
    </source>
</reference>
<name>A0A1C7LME4_GRIFR</name>
<comment type="caution">
    <text evidence="2">The sequence shown here is derived from an EMBL/GenBank/DDBJ whole genome shotgun (WGS) entry which is preliminary data.</text>
</comment>
<proteinExistence type="predicted"/>
<evidence type="ECO:0000256" key="1">
    <source>
        <dbReference type="SAM" id="MobiDB-lite"/>
    </source>
</evidence>
<feature type="compositionally biased region" description="Polar residues" evidence="1">
    <location>
        <begin position="348"/>
        <end position="362"/>
    </location>
</feature>
<feature type="region of interest" description="Disordered" evidence="1">
    <location>
        <begin position="342"/>
        <end position="368"/>
    </location>
</feature>
<dbReference type="AlphaFoldDB" id="A0A1C7LME4"/>